<keyword evidence="8" id="KW-1185">Reference proteome</keyword>
<feature type="DNA-binding region" description="H-T-H motif" evidence="4">
    <location>
        <begin position="43"/>
        <end position="62"/>
    </location>
</feature>
<dbReference type="PROSITE" id="PS50977">
    <property type="entry name" value="HTH_TETR_2"/>
    <property type="match status" value="1"/>
</dbReference>
<evidence type="ECO:0000256" key="1">
    <source>
        <dbReference type="ARBA" id="ARBA00023015"/>
    </source>
</evidence>
<comment type="caution">
    <text evidence="7">The sequence shown here is derived from an EMBL/GenBank/DDBJ whole genome shotgun (WGS) entry which is preliminary data.</text>
</comment>
<keyword evidence="1" id="KW-0805">Transcription regulation</keyword>
<keyword evidence="2 4" id="KW-0238">DNA-binding</keyword>
<evidence type="ECO:0000256" key="4">
    <source>
        <dbReference type="PROSITE-ProRule" id="PRU00335"/>
    </source>
</evidence>
<gene>
    <name evidence="7" type="ORF">WJX68_18090</name>
</gene>
<sequence>MSTSHPPAPAPRRSGRPRDPDVDRRALAAAREVYGERGWTGLSLEEVARRSAIGKGSLYLRWPTRAALLVAAVRDRARFVADIDTGSLREDLVTFAEQWAAFAASDDGRLVERLLVDAHRVPEIRSALTEDAYPEHVRGARAMVRRGIDRAELPAGTSVALVADLVAGAVRNHVATTPAHLAAGDDPHAYAVAVVDTVLAGVRAQGRP</sequence>
<reference evidence="7 8" key="1">
    <citation type="submission" date="2024-03" db="EMBL/GenBank/DDBJ databases">
        <title>Draft genome sequence of Pseudonocardia sp. DW16-2.</title>
        <authorList>
            <person name="Duangmal K."/>
        </authorList>
    </citation>
    <scope>NUCLEOTIDE SEQUENCE [LARGE SCALE GENOMIC DNA]</scope>
    <source>
        <strain evidence="7 8">DW16-2</strain>
    </source>
</reference>
<dbReference type="Gene3D" id="1.10.357.10">
    <property type="entry name" value="Tetracycline Repressor, domain 2"/>
    <property type="match status" value="1"/>
</dbReference>
<dbReference type="EMBL" id="JBBJUP010000015">
    <property type="protein sequence ID" value="MEJ8280858.1"/>
    <property type="molecule type" value="Genomic_DNA"/>
</dbReference>
<feature type="domain" description="HTH tetR-type" evidence="6">
    <location>
        <begin position="20"/>
        <end position="80"/>
    </location>
</feature>
<dbReference type="SUPFAM" id="SSF48498">
    <property type="entry name" value="Tetracyclin repressor-like, C-terminal domain"/>
    <property type="match status" value="1"/>
</dbReference>
<dbReference type="Pfam" id="PF16859">
    <property type="entry name" value="TetR_C_11"/>
    <property type="match status" value="1"/>
</dbReference>
<dbReference type="PANTHER" id="PTHR30055:SF148">
    <property type="entry name" value="TETR-FAMILY TRANSCRIPTIONAL REGULATOR"/>
    <property type="match status" value="1"/>
</dbReference>
<dbReference type="InterPro" id="IPR050109">
    <property type="entry name" value="HTH-type_TetR-like_transc_reg"/>
</dbReference>
<dbReference type="InterPro" id="IPR001647">
    <property type="entry name" value="HTH_TetR"/>
</dbReference>
<proteinExistence type="predicted"/>
<evidence type="ECO:0000256" key="3">
    <source>
        <dbReference type="ARBA" id="ARBA00023163"/>
    </source>
</evidence>
<dbReference type="RefSeq" id="WP_340292480.1">
    <property type="nucleotide sequence ID" value="NZ_JBBJUP010000015.1"/>
</dbReference>
<accession>A0ABU8TA61</accession>
<organism evidence="7 8">
    <name type="scientific">Pseudonocardia spirodelae</name>
    <dbReference type="NCBI Taxonomy" id="3133431"/>
    <lineage>
        <taxon>Bacteria</taxon>
        <taxon>Bacillati</taxon>
        <taxon>Actinomycetota</taxon>
        <taxon>Actinomycetes</taxon>
        <taxon>Pseudonocardiales</taxon>
        <taxon>Pseudonocardiaceae</taxon>
        <taxon>Pseudonocardia</taxon>
    </lineage>
</organism>
<evidence type="ECO:0000313" key="8">
    <source>
        <dbReference type="Proteomes" id="UP001364211"/>
    </source>
</evidence>
<dbReference type="InterPro" id="IPR011075">
    <property type="entry name" value="TetR_C"/>
</dbReference>
<keyword evidence="3" id="KW-0804">Transcription</keyword>
<dbReference type="Pfam" id="PF00440">
    <property type="entry name" value="TetR_N"/>
    <property type="match status" value="1"/>
</dbReference>
<dbReference type="PRINTS" id="PR00455">
    <property type="entry name" value="HTHTETR"/>
</dbReference>
<dbReference type="PANTHER" id="PTHR30055">
    <property type="entry name" value="HTH-TYPE TRANSCRIPTIONAL REGULATOR RUTR"/>
    <property type="match status" value="1"/>
</dbReference>
<dbReference type="InterPro" id="IPR036271">
    <property type="entry name" value="Tet_transcr_reg_TetR-rel_C_sf"/>
</dbReference>
<evidence type="ECO:0000259" key="6">
    <source>
        <dbReference type="PROSITE" id="PS50977"/>
    </source>
</evidence>
<dbReference type="Proteomes" id="UP001364211">
    <property type="component" value="Unassembled WGS sequence"/>
</dbReference>
<dbReference type="SUPFAM" id="SSF46689">
    <property type="entry name" value="Homeodomain-like"/>
    <property type="match status" value="1"/>
</dbReference>
<name>A0ABU8TA61_9PSEU</name>
<protein>
    <submittedName>
        <fullName evidence="7">TetR/AcrR family transcriptional regulator</fullName>
    </submittedName>
</protein>
<feature type="compositionally biased region" description="Pro residues" evidence="5">
    <location>
        <begin position="1"/>
        <end position="10"/>
    </location>
</feature>
<feature type="region of interest" description="Disordered" evidence="5">
    <location>
        <begin position="1"/>
        <end position="22"/>
    </location>
</feature>
<dbReference type="Gene3D" id="1.10.10.60">
    <property type="entry name" value="Homeodomain-like"/>
    <property type="match status" value="1"/>
</dbReference>
<evidence type="ECO:0000256" key="5">
    <source>
        <dbReference type="SAM" id="MobiDB-lite"/>
    </source>
</evidence>
<dbReference type="InterPro" id="IPR009057">
    <property type="entry name" value="Homeodomain-like_sf"/>
</dbReference>
<evidence type="ECO:0000313" key="7">
    <source>
        <dbReference type="EMBL" id="MEJ8280858.1"/>
    </source>
</evidence>
<evidence type="ECO:0000256" key="2">
    <source>
        <dbReference type="ARBA" id="ARBA00023125"/>
    </source>
</evidence>